<dbReference type="SMART" id="SM00028">
    <property type="entry name" value="TPR"/>
    <property type="match status" value="3"/>
</dbReference>
<dbReference type="PROSITE" id="PS50005">
    <property type="entry name" value="TPR"/>
    <property type="match status" value="1"/>
</dbReference>
<evidence type="ECO:0000256" key="2">
    <source>
        <dbReference type="ARBA" id="ARBA00022803"/>
    </source>
</evidence>
<dbReference type="Gene3D" id="1.25.40.10">
    <property type="entry name" value="Tetratricopeptide repeat domain"/>
    <property type="match status" value="2"/>
</dbReference>
<accession>A0A818RZH4</accession>
<organism evidence="5 6">
    <name type="scientific">Rotaria sordida</name>
    <dbReference type="NCBI Taxonomy" id="392033"/>
    <lineage>
        <taxon>Eukaryota</taxon>
        <taxon>Metazoa</taxon>
        <taxon>Spiralia</taxon>
        <taxon>Gnathifera</taxon>
        <taxon>Rotifera</taxon>
        <taxon>Eurotatoria</taxon>
        <taxon>Bdelloidea</taxon>
        <taxon>Philodinida</taxon>
        <taxon>Philodinidae</taxon>
        <taxon>Rotaria</taxon>
    </lineage>
</organism>
<dbReference type="Proteomes" id="UP000663882">
    <property type="component" value="Unassembled WGS sequence"/>
</dbReference>
<dbReference type="SUPFAM" id="SSF56399">
    <property type="entry name" value="ADP-ribosylation"/>
    <property type="match status" value="1"/>
</dbReference>
<evidence type="ECO:0000313" key="6">
    <source>
        <dbReference type="Proteomes" id="UP000663823"/>
    </source>
</evidence>
<keyword evidence="1" id="KW-0677">Repeat</keyword>
<dbReference type="AlphaFoldDB" id="A0A818RZH4"/>
<dbReference type="EMBL" id="CAJNOO010000477">
    <property type="protein sequence ID" value="CAF0954826.1"/>
    <property type="molecule type" value="Genomic_DNA"/>
</dbReference>
<proteinExistence type="predicted"/>
<dbReference type="OrthoDB" id="10461596at2759"/>
<sequence length="331" mass="37754">MLQQLCRQLVELQLSEDLPIEIVYRVQQCPLEELEKLRNSQGHLIAMSSFLSTSIGEDVSMSFGNTDWDECDGKQCLLYKITVTPDAKRSHIFAYIGQKGFSINPDEMEVLFAPGAVFRVDSLPERIENESIWRINLSLATNKQCAEIEKTMNSIRERHAHLPNTLLTLGAVLAEIGDFNSSLRFYQTLLQKTSLEPSNLPYSLAACVYSDIGALYYERGNLALCYANTKQHEEALHYISESLAIERAQIPLNYVTLAVCYNNFGVVRTLREEHEEALQCFEQALEYGRQAGLDDNHPDIKMYRASVATADMNLLYFDQQNKDLHQCEEQY</sequence>
<dbReference type="InterPro" id="IPR011990">
    <property type="entry name" value="TPR-like_helical_dom_sf"/>
</dbReference>
<dbReference type="Gene3D" id="3.90.176.10">
    <property type="entry name" value="Toxin ADP-ribosyltransferase, Chain A, domain 1"/>
    <property type="match status" value="1"/>
</dbReference>
<dbReference type="PANTHER" id="PTHR45641:SF19">
    <property type="entry name" value="NEPHROCYSTIN-3"/>
    <property type="match status" value="1"/>
</dbReference>
<evidence type="ECO:0000313" key="4">
    <source>
        <dbReference type="EMBL" id="CAF0954826.1"/>
    </source>
</evidence>
<feature type="repeat" description="TPR" evidence="3">
    <location>
        <begin position="258"/>
        <end position="291"/>
    </location>
</feature>
<protein>
    <recommendedName>
        <fullName evidence="7">Tetratricopeptide repeat protein</fullName>
    </recommendedName>
</protein>
<evidence type="ECO:0000313" key="5">
    <source>
        <dbReference type="EMBL" id="CAF3661719.1"/>
    </source>
</evidence>
<name>A0A818RZH4_9BILA</name>
<dbReference type="SUPFAM" id="SSF48452">
    <property type="entry name" value="TPR-like"/>
    <property type="match status" value="1"/>
</dbReference>
<reference evidence="5" key="1">
    <citation type="submission" date="2021-02" db="EMBL/GenBank/DDBJ databases">
        <authorList>
            <person name="Nowell W R."/>
        </authorList>
    </citation>
    <scope>NUCLEOTIDE SEQUENCE</scope>
</reference>
<comment type="caution">
    <text evidence="5">The sequence shown here is derived from an EMBL/GenBank/DDBJ whole genome shotgun (WGS) entry which is preliminary data.</text>
</comment>
<dbReference type="Pfam" id="PF13424">
    <property type="entry name" value="TPR_12"/>
    <property type="match status" value="1"/>
</dbReference>
<keyword evidence="2 3" id="KW-0802">TPR repeat</keyword>
<evidence type="ECO:0008006" key="7">
    <source>
        <dbReference type="Google" id="ProtNLM"/>
    </source>
</evidence>
<evidence type="ECO:0000256" key="3">
    <source>
        <dbReference type="PROSITE-ProRule" id="PRU00339"/>
    </source>
</evidence>
<dbReference type="PROSITE" id="PS51996">
    <property type="entry name" value="TR_MART"/>
    <property type="match status" value="1"/>
</dbReference>
<dbReference type="PANTHER" id="PTHR45641">
    <property type="entry name" value="TETRATRICOPEPTIDE REPEAT PROTEIN (AFU_ORTHOLOGUE AFUA_6G03870)"/>
    <property type="match status" value="1"/>
</dbReference>
<dbReference type="Proteomes" id="UP000663823">
    <property type="component" value="Unassembled WGS sequence"/>
</dbReference>
<gene>
    <name evidence="5" type="ORF">OTI717_LOCUS9975</name>
    <name evidence="4" type="ORF">RFH988_LOCUS11827</name>
</gene>
<evidence type="ECO:0000256" key="1">
    <source>
        <dbReference type="ARBA" id="ARBA00022737"/>
    </source>
</evidence>
<dbReference type="EMBL" id="CAJOAX010000874">
    <property type="protein sequence ID" value="CAF3661719.1"/>
    <property type="molecule type" value="Genomic_DNA"/>
</dbReference>
<dbReference type="InterPro" id="IPR019734">
    <property type="entry name" value="TPR_rpt"/>
</dbReference>